<accession>C5LFS0</accession>
<dbReference type="PANTHER" id="PTHR46652:SF3">
    <property type="entry name" value="LEUCINE-RICH REPEAT-CONTAINING PROTEIN 9"/>
    <property type="match status" value="1"/>
</dbReference>
<dbReference type="EMBL" id="GG681603">
    <property type="protein sequence ID" value="EER04425.1"/>
    <property type="molecule type" value="Genomic_DNA"/>
</dbReference>
<dbReference type="InParanoid" id="C5LFS0"/>
<dbReference type="InterPro" id="IPR050836">
    <property type="entry name" value="SDS22/Internalin_LRR"/>
</dbReference>
<dbReference type="Pfam" id="PF14580">
    <property type="entry name" value="LRR_9"/>
    <property type="match status" value="1"/>
</dbReference>
<dbReference type="Gene3D" id="3.80.10.10">
    <property type="entry name" value="Ribonuclease Inhibitor"/>
    <property type="match status" value="2"/>
</dbReference>
<proteinExistence type="predicted"/>
<evidence type="ECO:0000256" key="1">
    <source>
        <dbReference type="ARBA" id="ARBA00022614"/>
    </source>
</evidence>
<reference evidence="3 4" key="1">
    <citation type="submission" date="2008-07" db="EMBL/GenBank/DDBJ databases">
        <authorList>
            <person name="El-Sayed N."/>
            <person name="Caler E."/>
            <person name="Inman J."/>
            <person name="Amedeo P."/>
            <person name="Hass B."/>
            <person name="Wortman J."/>
        </authorList>
    </citation>
    <scope>NUCLEOTIDE SEQUENCE [LARGE SCALE GENOMIC DNA]</scope>
    <source>
        <strain evidence="4">ATCC 50983 / TXsc</strain>
    </source>
</reference>
<evidence type="ECO:0000256" key="2">
    <source>
        <dbReference type="ARBA" id="ARBA00022737"/>
    </source>
</evidence>
<protein>
    <submittedName>
        <fullName evidence="3">Outer arm dynein light chain 2, putative</fullName>
    </submittedName>
</protein>
<dbReference type="AlphaFoldDB" id="C5LFS0"/>
<gene>
    <name evidence="3" type="ORF">Pmar_PMAR028775</name>
</gene>
<dbReference type="InterPro" id="IPR032675">
    <property type="entry name" value="LRR_dom_sf"/>
</dbReference>
<dbReference type="PANTHER" id="PTHR46652">
    <property type="entry name" value="LEUCINE-RICH REPEAT AND IQ DOMAIN-CONTAINING PROTEIN 1-RELATED"/>
    <property type="match status" value="1"/>
</dbReference>
<dbReference type="RefSeq" id="XP_002772609.1">
    <property type="nucleotide sequence ID" value="XM_002772563.1"/>
</dbReference>
<dbReference type="OrthoDB" id="1517790at2759"/>
<dbReference type="Proteomes" id="UP000007800">
    <property type="component" value="Unassembled WGS sequence"/>
</dbReference>
<dbReference type="InterPro" id="IPR001611">
    <property type="entry name" value="Leu-rich_rpt"/>
</dbReference>
<name>C5LFS0_PERM5</name>
<dbReference type="GeneID" id="9037174"/>
<evidence type="ECO:0000313" key="4">
    <source>
        <dbReference type="Proteomes" id="UP000007800"/>
    </source>
</evidence>
<sequence>MTCIKVLDVSSNQLDSLEGISAMGTLRCLELHLSNNRLRHLCGLGPLPSLLVLIVDHNRLTLASRRRYDADALTTTDDDKMHERFPSLQLRELVLDQTKLRRIGSNDGSKYRDAKSLQNALNDMKAEREMDALRRARGFLPQLMGMPVSGSPLSSLRRLSQMTLSDLSTNLRELHLENNSLHDLAFVRHLPKLTGLFAASNRISDITEVERLALNGLPRLRRLDLSANPVCRTPLYRLTVIQALPTLRSLDHIVVTLEERQKVDSLAVTRVINRFGSFAMIDEATSMPVNASTPAGLSVKTLGFDNGNYY</sequence>
<keyword evidence="1" id="KW-0433">Leucine-rich repeat</keyword>
<keyword evidence="2" id="KW-0677">Repeat</keyword>
<keyword evidence="4" id="KW-1185">Reference proteome</keyword>
<dbReference type="SUPFAM" id="SSF52058">
    <property type="entry name" value="L domain-like"/>
    <property type="match status" value="2"/>
</dbReference>
<organism evidence="4">
    <name type="scientific">Perkinsus marinus (strain ATCC 50983 / TXsc)</name>
    <dbReference type="NCBI Taxonomy" id="423536"/>
    <lineage>
        <taxon>Eukaryota</taxon>
        <taxon>Sar</taxon>
        <taxon>Alveolata</taxon>
        <taxon>Perkinsozoa</taxon>
        <taxon>Perkinsea</taxon>
        <taxon>Perkinsida</taxon>
        <taxon>Perkinsidae</taxon>
        <taxon>Perkinsus</taxon>
    </lineage>
</organism>
<evidence type="ECO:0000313" key="3">
    <source>
        <dbReference type="EMBL" id="EER04425.1"/>
    </source>
</evidence>
<dbReference type="PROSITE" id="PS51450">
    <property type="entry name" value="LRR"/>
    <property type="match status" value="3"/>
</dbReference>